<keyword evidence="4 7" id="KW-1133">Transmembrane helix</keyword>
<sequence length="464" mass="50232">MASIISCIVTSATFCFCSASASLMSACCGNDKSSSIAPGASSGRKRSVLLLCLAIAIAFGFQYWVAKYIVNIGIDNYVTNAWLSGCEDFETKALTERCAGQAGVYRSAFSALIFFLLAAVAVSCKRTANREAWPAKYALFLFLVLGMCFVPNEPLFTNIYLNIARVGAVFFILFQQVIFVDLAYNWNDGWVERSNDAENEENGSGKKWLIAILVSAAFLLLASIVGWGLLFYFFGGCGTNIAFIAITIILSLSVIVAQLSGNEGSLLASSLITAYATMLCYSAVARNPNAACNPQLNTDDVLSICIGAGLTIVSLGYVGWSATADSTLDSTVTIDEDDDDGNKDSARSSSEDKSKITGVVSNYQSTKDEDEESRVIDTEERSLNGNIPDTFSNNWKLNLALAAVTCWFSMVLTGFGLIQADGNVANPQIGEVNMWMIIASQWFALLLYTWTLIAPRIFPDREFS</sequence>
<feature type="region of interest" description="Disordered" evidence="6">
    <location>
        <begin position="333"/>
        <end position="355"/>
    </location>
</feature>
<feature type="chain" id="PRO_5030902450" description="Serine incorporator" evidence="8">
    <location>
        <begin position="20"/>
        <end position="464"/>
    </location>
</feature>
<protein>
    <recommendedName>
        <fullName evidence="10">Serine incorporator</fullName>
    </recommendedName>
</protein>
<dbReference type="GO" id="GO:0016020">
    <property type="term" value="C:membrane"/>
    <property type="evidence" value="ECO:0007669"/>
    <property type="project" value="UniProtKB-SubCell"/>
</dbReference>
<evidence type="ECO:0000256" key="7">
    <source>
        <dbReference type="SAM" id="Phobius"/>
    </source>
</evidence>
<feature type="transmembrane region" description="Helical" evidence="7">
    <location>
        <begin position="241"/>
        <end position="260"/>
    </location>
</feature>
<proteinExistence type="inferred from homology"/>
<feature type="transmembrane region" description="Helical" evidence="7">
    <location>
        <begin position="399"/>
        <end position="420"/>
    </location>
</feature>
<evidence type="ECO:0000256" key="4">
    <source>
        <dbReference type="ARBA" id="ARBA00022989"/>
    </source>
</evidence>
<feature type="transmembrane region" description="Helical" evidence="7">
    <location>
        <begin position="432"/>
        <end position="453"/>
    </location>
</feature>
<gene>
    <name evidence="9" type="ORF">PAUS00366_LOCUS13788</name>
</gene>
<evidence type="ECO:0000313" key="9">
    <source>
        <dbReference type="EMBL" id="CAE0721033.1"/>
    </source>
</evidence>
<evidence type="ECO:0000256" key="2">
    <source>
        <dbReference type="ARBA" id="ARBA00006665"/>
    </source>
</evidence>
<feature type="signal peptide" evidence="8">
    <location>
        <begin position="1"/>
        <end position="19"/>
    </location>
</feature>
<evidence type="ECO:0000256" key="6">
    <source>
        <dbReference type="SAM" id="MobiDB-lite"/>
    </source>
</evidence>
<dbReference type="PANTHER" id="PTHR10383:SF9">
    <property type="entry name" value="SERINE INCORPORATOR, ISOFORM F"/>
    <property type="match status" value="1"/>
</dbReference>
<feature type="transmembrane region" description="Helical" evidence="7">
    <location>
        <begin position="208"/>
        <end position="234"/>
    </location>
</feature>
<comment type="subcellular location">
    <subcellularLocation>
        <location evidence="1">Membrane</location>
        <topology evidence="1">Multi-pass membrane protein</topology>
    </subcellularLocation>
</comment>
<dbReference type="PANTHER" id="PTHR10383">
    <property type="entry name" value="SERINE INCORPORATOR"/>
    <property type="match status" value="1"/>
</dbReference>
<keyword evidence="3 7" id="KW-0812">Transmembrane</keyword>
<feature type="transmembrane region" description="Helical" evidence="7">
    <location>
        <begin position="104"/>
        <end position="122"/>
    </location>
</feature>
<evidence type="ECO:0000256" key="3">
    <source>
        <dbReference type="ARBA" id="ARBA00022692"/>
    </source>
</evidence>
<evidence type="ECO:0000256" key="5">
    <source>
        <dbReference type="ARBA" id="ARBA00023136"/>
    </source>
</evidence>
<feature type="compositionally biased region" description="Basic and acidic residues" evidence="6">
    <location>
        <begin position="342"/>
        <end position="355"/>
    </location>
</feature>
<dbReference type="AlphaFoldDB" id="A0A7S4AMX4"/>
<comment type="similarity">
    <text evidence="2">Belongs to the TDE1 family.</text>
</comment>
<feature type="transmembrane region" description="Helical" evidence="7">
    <location>
        <begin position="163"/>
        <end position="184"/>
    </location>
</feature>
<evidence type="ECO:0000256" key="1">
    <source>
        <dbReference type="ARBA" id="ARBA00004141"/>
    </source>
</evidence>
<feature type="transmembrane region" description="Helical" evidence="7">
    <location>
        <begin position="48"/>
        <end position="66"/>
    </location>
</feature>
<name>A0A7S4AMX4_9STRA</name>
<dbReference type="EMBL" id="HBIX01019444">
    <property type="protein sequence ID" value="CAE0721033.1"/>
    <property type="molecule type" value="Transcribed_RNA"/>
</dbReference>
<dbReference type="Pfam" id="PF03348">
    <property type="entry name" value="Serinc"/>
    <property type="match status" value="1"/>
</dbReference>
<feature type="transmembrane region" description="Helical" evidence="7">
    <location>
        <begin position="134"/>
        <end position="151"/>
    </location>
</feature>
<keyword evidence="8" id="KW-0732">Signal</keyword>
<evidence type="ECO:0000256" key="8">
    <source>
        <dbReference type="SAM" id="SignalP"/>
    </source>
</evidence>
<accession>A0A7S4AMX4</accession>
<organism evidence="9">
    <name type="scientific">Pseudo-nitzschia australis</name>
    <dbReference type="NCBI Taxonomy" id="44445"/>
    <lineage>
        <taxon>Eukaryota</taxon>
        <taxon>Sar</taxon>
        <taxon>Stramenopiles</taxon>
        <taxon>Ochrophyta</taxon>
        <taxon>Bacillariophyta</taxon>
        <taxon>Bacillariophyceae</taxon>
        <taxon>Bacillariophycidae</taxon>
        <taxon>Bacillariales</taxon>
        <taxon>Bacillariaceae</taxon>
        <taxon>Pseudo-nitzschia</taxon>
    </lineage>
</organism>
<dbReference type="InterPro" id="IPR005016">
    <property type="entry name" value="TDE1/TMS"/>
</dbReference>
<evidence type="ECO:0008006" key="10">
    <source>
        <dbReference type="Google" id="ProtNLM"/>
    </source>
</evidence>
<reference evidence="9" key="1">
    <citation type="submission" date="2021-01" db="EMBL/GenBank/DDBJ databases">
        <authorList>
            <person name="Corre E."/>
            <person name="Pelletier E."/>
            <person name="Niang G."/>
            <person name="Scheremetjew M."/>
            <person name="Finn R."/>
            <person name="Kale V."/>
            <person name="Holt S."/>
            <person name="Cochrane G."/>
            <person name="Meng A."/>
            <person name="Brown T."/>
            <person name="Cohen L."/>
        </authorList>
    </citation>
    <scope>NUCLEOTIDE SEQUENCE</scope>
    <source>
        <strain evidence="9">10249 10 AB</strain>
    </source>
</reference>
<feature type="transmembrane region" description="Helical" evidence="7">
    <location>
        <begin position="266"/>
        <end position="284"/>
    </location>
</feature>
<keyword evidence="5 7" id="KW-0472">Membrane</keyword>